<keyword evidence="3" id="KW-1133">Transmembrane helix</keyword>
<feature type="non-terminal residue" evidence="7">
    <location>
        <position position="720"/>
    </location>
</feature>
<evidence type="ECO:0000256" key="5">
    <source>
        <dbReference type="SAM" id="MobiDB-lite"/>
    </source>
</evidence>
<evidence type="ECO:0000259" key="6">
    <source>
        <dbReference type="PROSITE" id="PS51380"/>
    </source>
</evidence>
<accession>A0A8E0RNY1</accession>
<keyword evidence="8" id="KW-1185">Reference proteome</keyword>
<keyword evidence="2" id="KW-0812">Transmembrane</keyword>
<comment type="subcellular location">
    <subcellularLocation>
        <location evidence="1">Membrane</location>
        <topology evidence="1">Multi-pass membrane protein</topology>
    </subcellularLocation>
</comment>
<name>A0A8E0RNY1_9TREM</name>
<feature type="region of interest" description="Disordered" evidence="5">
    <location>
        <begin position="646"/>
        <end position="677"/>
    </location>
</feature>
<dbReference type="PANTHER" id="PTHR10783">
    <property type="entry name" value="XENOTROPIC AND POLYTROPIC RETROVIRUS RECEPTOR 1-RELATED"/>
    <property type="match status" value="1"/>
</dbReference>
<dbReference type="OrthoDB" id="9970435at2759"/>
<keyword evidence="4" id="KW-0472">Membrane</keyword>
<evidence type="ECO:0000256" key="3">
    <source>
        <dbReference type="ARBA" id="ARBA00022989"/>
    </source>
</evidence>
<gene>
    <name evidence="7" type="ORF">FBUS_05624</name>
</gene>
<feature type="compositionally biased region" description="Polar residues" evidence="5">
    <location>
        <begin position="646"/>
        <end position="665"/>
    </location>
</feature>
<dbReference type="GO" id="GO:0005886">
    <property type="term" value="C:plasma membrane"/>
    <property type="evidence" value="ECO:0007669"/>
    <property type="project" value="TreeGrafter"/>
</dbReference>
<dbReference type="Proteomes" id="UP000728185">
    <property type="component" value="Unassembled WGS sequence"/>
</dbReference>
<evidence type="ECO:0000256" key="4">
    <source>
        <dbReference type="ARBA" id="ARBA00023136"/>
    </source>
</evidence>
<protein>
    <submittedName>
        <fullName evidence="7">XPR1</fullName>
    </submittedName>
</protein>
<dbReference type="GO" id="GO:0000822">
    <property type="term" value="F:inositol hexakisphosphate binding"/>
    <property type="evidence" value="ECO:0007669"/>
    <property type="project" value="TreeGrafter"/>
</dbReference>
<proteinExistence type="predicted"/>
<dbReference type="GO" id="GO:0005794">
    <property type="term" value="C:Golgi apparatus"/>
    <property type="evidence" value="ECO:0007669"/>
    <property type="project" value="TreeGrafter"/>
</dbReference>
<feature type="region of interest" description="Disordered" evidence="5">
    <location>
        <begin position="486"/>
        <end position="517"/>
    </location>
</feature>
<dbReference type="EMBL" id="LUCM01011603">
    <property type="protein sequence ID" value="KAA0183731.1"/>
    <property type="molecule type" value="Genomic_DNA"/>
</dbReference>
<sequence>SSEHRKFNESISRAGFPFSCQNVLLLLELQTRPRLTETASLISITLFSIYSQGRIFRAPFCRVTFPDFWLADQLNSLSFILPELARFVCFYSSQISWRGGMDYVPLTDPKNLTAFSQSTVPRCSLNSDRFVSDSCQCSGVLFGLDPILKTLPAWFRFAQCLRRYRDMEVKKPTPHVVNAGKYSTTFFVTASSVWLQLSPSVPALVFLTISYVANSTYTYSWDILMDWGLMECHSDNKLLRDELVYRYKAYYYVAIAEDLVLRFTWIIRLAVQQTQPEHYELTLTILYVAEVIRRFIWNFFRLENEHLNNCGEFRAVRDIFITPLPKRPPRTLSTQLFSMGYGAQQKSNSVYPANNSALSHQHPIHHLIHHLNHRHQPEVHKSKPDLTWTSPKTDTLNKISLQVDASTSPSDTWDRRTNILGEQSRTRRLLSRIGAATSFHLPVRALIHPTHYADNHHPHHYHHHIMDNMELTESLRSTLPRSAREEEIASHSPRGGSCSTISGRSNRGTDSPGQKVGTRMPIQREMGRPQGQANFSSSLHQVALPNDYVSFLHIDGQGHVQAPSSTHSIPVVRVVRSLSQNDLENCTRTDIYEVPKTMLESSCETISTVDLNAGVLYPTETAVTLLSHDGDRVGGSSLSMNAYTALSPSTGHRPRFTTTSYSSLESPDADDSHLLPTGQYAKSPLNYPTVVSAHDVGCQSAEVIRSELAPARPDFPRIIP</sequence>
<feature type="compositionally biased region" description="Polar residues" evidence="5">
    <location>
        <begin position="497"/>
        <end position="512"/>
    </location>
</feature>
<dbReference type="GO" id="GO:0006817">
    <property type="term" value="P:phosphate ion transport"/>
    <property type="evidence" value="ECO:0007669"/>
    <property type="project" value="TreeGrafter"/>
</dbReference>
<evidence type="ECO:0000256" key="2">
    <source>
        <dbReference type="ARBA" id="ARBA00022692"/>
    </source>
</evidence>
<reference evidence="7" key="1">
    <citation type="submission" date="2019-05" db="EMBL/GenBank/DDBJ databases">
        <title>Annotation for the trematode Fasciolopsis buski.</title>
        <authorList>
            <person name="Choi Y.-J."/>
        </authorList>
    </citation>
    <scope>NUCLEOTIDE SEQUENCE</scope>
    <source>
        <strain evidence="7">HT</strain>
        <tissue evidence="7">Whole worm</tissue>
    </source>
</reference>
<evidence type="ECO:0000256" key="1">
    <source>
        <dbReference type="ARBA" id="ARBA00004141"/>
    </source>
</evidence>
<dbReference type="GO" id="GO:0016036">
    <property type="term" value="P:cellular response to phosphate starvation"/>
    <property type="evidence" value="ECO:0007669"/>
    <property type="project" value="TreeGrafter"/>
</dbReference>
<dbReference type="AlphaFoldDB" id="A0A8E0RNY1"/>
<feature type="domain" description="EXS" evidence="6">
    <location>
        <begin position="136"/>
        <end position="336"/>
    </location>
</feature>
<dbReference type="InterPro" id="IPR004342">
    <property type="entry name" value="EXS_C"/>
</dbReference>
<organism evidence="7 8">
    <name type="scientific">Fasciolopsis buskii</name>
    <dbReference type="NCBI Taxonomy" id="27845"/>
    <lineage>
        <taxon>Eukaryota</taxon>
        <taxon>Metazoa</taxon>
        <taxon>Spiralia</taxon>
        <taxon>Lophotrochozoa</taxon>
        <taxon>Platyhelminthes</taxon>
        <taxon>Trematoda</taxon>
        <taxon>Digenea</taxon>
        <taxon>Plagiorchiida</taxon>
        <taxon>Echinostomata</taxon>
        <taxon>Echinostomatoidea</taxon>
        <taxon>Fasciolidae</taxon>
        <taxon>Fasciolopsis</taxon>
    </lineage>
</organism>
<evidence type="ECO:0000313" key="8">
    <source>
        <dbReference type="Proteomes" id="UP000728185"/>
    </source>
</evidence>
<dbReference type="PANTHER" id="PTHR10783:SF103">
    <property type="entry name" value="SOLUTE CARRIER FAMILY 53 MEMBER 1"/>
    <property type="match status" value="1"/>
</dbReference>
<dbReference type="Pfam" id="PF03124">
    <property type="entry name" value="EXS"/>
    <property type="match status" value="1"/>
</dbReference>
<comment type="caution">
    <text evidence="7">The sequence shown here is derived from an EMBL/GenBank/DDBJ whole genome shotgun (WGS) entry which is preliminary data.</text>
</comment>
<evidence type="ECO:0000313" key="7">
    <source>
        <dbReference type="EMBL" id="KAA0183731.1"/>
    </source>
</evidence>
<dbReference type="PROSITE" id="PS51380">
    <property type="entry name" value="EXS"/>
    <property type="match status" value="1"/>
</dbReference>